<gene>
    <name evidence="2" type="primary">chryJ</name>
</gene>
<evidence type="ECO:0000256" key="1">
    <source>
        <dbReference type="SAM" id="MobiDB-lite"/>
    </source>
</evidence>
<proteinExistence type="predicted"/>
<feature type="compositionally biased region" description="Basic residues" evidence="1">
    <location>
        <begin position="307"/>
        <end position="324"/>
    </location>
</feature>
<feature type="compositionally biased region" description="Basic and acidic residues" evidence="1">
    <location>
        <begin position="434"/>
        <end position="446"/>
    </location>
</feature>
<name>D1H0B2_9ACTN</name>
<dbReference type="EMBL" id="FN565166">
    <property type="protein sequence ID" value="CBH32099.1"/>
    <property type="molecule type" value="Genomic_DNA"/>
</dbReference>
<feature type="compositionally biased region" description="Basic and acidic residues" evidence="1">
    <location>
        <begin position="343"/>
        <end position="373"/>
    </location>
</feature>
<dbReference type="AlphaFoldDB" id="D1H0B2"/>
<feature type="compositionally biased region" description="Basic and acidic residues" evidence="1">
    <location>
        <begin position="23"/>
        <end position="51"/>
    </location>
</feature>
<sequence length="570" mass="63895">MARPGGSFLGCGADRRRHHDRQRHPGPDHRGPLDRFRRGPVDPGVLRDRLRGPPPARRTPRRPVRRPQDLRLRSRRLRRHEPGGRPLPRRRPADPGPRTAGGRRRHDPPDLTGAGERHLHRQGPGSGLRHLGLDHRRRGCRGPAARRLAGRHLLALGLRHQHPPGRPDHGRDARPPVRVPANPGPRRRSRRRPVGGRPRPAGVRPDRGAHLRLADDHRVPRRRRPLVERRPLPRVRLVRRVGGGPVGVLAPSGGAGPQERRAADGRRPLLHPVLPQRQRRDADGRTRRVRHHRRTAAVAAVHPGLQRVRRRTRARRARGGQLRRQRSEFRHGRHGPAALPGADRSRPGGRRPGDAGPDRRDRHLLVDDRDRPVRLRRRRGLRDGAGHQHRAGGRSPAERRTGVGHPERGPGTGLRAGYRRPDHAVLQHPRHRSERPAHRLRPEGRRGRPVQFGRHGQRGLGDPVALRRQADRRGRGRGQRGDVPRPGDGLLRVRRTAGPGPGDHAVRHPSRGRPHRGGEGRAPRTDHQLTGDPARTAREPALAKGPTSRPGRRVEFPPDPPAGSSRHSET</sequence>
<feature type="region of interest" description="Disordered" evidence="1">
    <location>
        <begin position="302"/>
        <end position="570"/>
    </location>
</feature>
<feature type="region of interest" description="Disordered" evidence="1">
    <location>
        <begin position="1"/>
        <end position="138"/>
    </location>
</feature>
<feature type="compositionally biased region" description="Basic and acidic residues" evidence="1">
    <location>
        <begin position="516"/>
        <end position="529"/>
    </location>
</feature>
<accession>D1H0B2</accession>
<feature type="compositionally biased region" description="Basic and acidic residues" evidence="1">
    <location>
        <begin position="468"/>
        <end position="485"/>
    </location>
</feature>
<evidence type="ECO:0000313" key="2">
    <source>
        <dbReference type="EMBL" id="CBH32099.1"/>
    </source>
</evidence>
<feature type="compositionally biased region" description="Basic and acidic residues" evidence="1">
    <location>
        <begin position="165"/>
        <end position="175"/>
    </location>
</feature>
<protein>
    <submittedName>
        <fullName evidence="2">Putative major facilitator superfamily permease</fullName>
    </submittedName>
</protein>
<feature type="compositionally biased region" description="Basic residues" evidence="1">
    <location>
        <begin position="185"/>
        <end position="194"/>
    </location>
</feature>
<organism evidence="2">
    <name type="scientific">Streptomyces griseoloalbus</name>
    <dbReference type="NCBI Taxonomy" id="67303"/>
    <lineage>
        <taxon>Bacteria</taxon>
        <taxon>Bacillati</taxon>
        <taxon>Actinomycetota</taxon>
        <taxon>Actinomycetes</taxon>
        <taxon>Kitasatosporales</taxon>
        <taxon>Streptomycetaceae</taxon>
        <taxon>Streptomyces</taxon>
    </lineage>
</organism>
<feature type="region of interest" description="Disordered" evidence="1">
    <location>
        <begin position="159"/>
        <end position="210"/>
    </location>
</feature>
<feature type="compositionally biased region" description="Basic and acidic residues" evidence="1">
    <location>
        <begin position="396"/>
        <end position="408"/>
    </location>
</feature>
<reference evidence="2" key="1">
    <citation type="submission" date="2009-11" db="EMBL/GenBank/DDBJ databases">
        <title>Cloning and Characterization of the Ravidomycin and Chrysomycin Biosynthetic Gene Clusters.</title>
        <authorList>
            <person name="Kharel M.K."/>
            <person name="Nybo E."/>
            <person name="Shepherd M.D."/>
            <person name="Rohr J."/>
        </authorList>
    </citation>
    <scope>NUCLEOTIDE SEQUENCE</scope>
</reference>